<comment type="caution">
    <text evidence="3">The sequence shown here is derived from an EMBL/GenBank/DDBJ whole genome shotgun (WGS) entry which is preliminary data.</text>
</comment>
<proteinExistence type="predicted"/>
<keyword evidence="2" id="KW-0732">Signal</keyword>
<keyword evidence="1" id="KW-1133">Transmembrane helix</keyword>
<feature type="signal peptide" evidence="2">
    <location>
        <begin position="1"/>
        <end position="19"/>
    </location>
</feature>
<evidence type="ECO:0000313" key="3">
    <source>
        <dbReference type="EMBL" id="KAF8422785.1"/>
    </source>
</evidence>
<evidence type="ECO:0008006" key="5">
    <source>
        <dbReference type="Google" id="ProtNLM"/>
    </source>
</evidence>
<dbReference type="Proteomes" id="UP001194468">
    <property type="component" value="Unassembled WGS sequence"/>
</dbReference>
<accession>A0AAD4G7D0</accession>
<keyword evidence="1" id="KW-0812">Transmembrane</keyword>
<protein>
    <recommendedName>
        <fullName evidence="5">NADH dehydrogenase subunit 4</fullName>
    </recommendedName>
</protein>
<keyword evidence="1" id="KW-0472">Membrane</keyword>
<evidence type="ECO:0000313" key="4">
    <source>
        <dbReference type="Proteomes" id="UP001194468"/>
    </source>
</evidence>
<feature type="transmembrane region" description="Helical" evidence="1">
    <location>
        <begin position="29"/>
        <end position="48"/>
    </location>
</feature>
<gene>
    <name evidence="3" type="ORF">L210DRAFT_936423</name>
</gene>
<keyword evidence="4" id="KW-1185">Reference proteome</keyword>
<dbReference type="AlphaFoldDB" id="A0AAD4G7D0"/>
<feature type="chain" id="PRO_5042108929" description="NADH dehydrogenase subunit 4" evidence="2">
    <location>
        <begin position="20"/>
        <end position="59"/>
    </location>
</feature>
<evidence type="ECO:0000256" key="1">
    <source>
        <dbReference type="SAM" id="Phobius"/>
    </source>
</evidence>
<name>A0AAD4G7D0_BOLED</name>
<organism evidence="3 4">
    <name type="scientific">Boletus edulis BED1</name>
    <dbReference type="NCBI Taxonomy" id="1328754"/>
    <lineage>
        <taxon>Eukaryota</taxon>
        <taxon>Fungi</taxon>
        <taxon>Dikarya</taxon>
        <taxon>Basidiomycota</taxon>
        <taxon>Agaricomycotina</taxon>
        <taxon>Agaricomycetes</taxon>
        <taxon>Agaricomycetidae</taxon>
        <taxon>Boletales</taxon>
        <taxon>Boletineae</taxon>
        <taxon>Boletaceae</taxon>
        <taxon>Boletoideae</taxon>
        <taxon>Boletus</taxon>
    </lineage>
</organism>
<reference evidence="3" key="1">
    <citation type="submission" date="2019-10" db="EMBL/GenBank/DDBJ databases">
        <authorList>
            <consortium name="DOE Joint Genome Institute"/>
            <person name="Kuo A."/>
            <person name="Miyauchi S."/>
            <person name="Kiss E."/>
            <person name="Drula E."/>
            <person name="Kohler A."/>
            <person name="Sanchez-Garcia M."/>
            <person name="Andreopoulos B."/>
            <person name="Barry K.W."/>
            <person name="Bonito G."/>
            <person name="Buee M."/>
            <person name="Carver A."/>
            <person name="Chen C."/>
            <person name="Cichocki N."/>
            <person name="Clum A."/>
            <person name="Culley D."/>
            <person name="Crous P.W."/>
            <person name="Fauchery L."/>
            <person name="Girlanda M."/>
            <person name="Hayes R."/>
            <person name="Keri Z."/>
            <person name="LaButti K."/>
            <person name="Lipzen A."/>
            <person name="Lombard V."/>
            <person name="Magnuson J."/>
            <person name="Maillard F."/>
            <person name="Morin E."/>
            <person name="Murat C."/>
            <person name="Nolan M."/>
            <person name="Ohm R."/>
            <person name="Pangilinan J."/>
            <person name="Pereira M."/>
            <person name="Perotto S."/>
            <person name="Peter M."/>
            <person name="Riley R."/>
            <person name="Sitrit Y."/>
            <person name="Stielow B."/>
            <person name="Szollosi G."/>
            <person name="Zifcakova L."/>
            <person name="Stursova M."/>
            <person name="Spatafora J.W."/>
            <person name="Tedersoo L."/>
            <person name="Vaario L.-M."/>
            <person name="Yamada A."/>
            <person name="Yan M."/>
            <person name="Wang P."/>
            <person name="Xu J."/>
            <person name="Bruns T."/>
            <person name="Baldrian P."/>
            <person name="Vilgalys R."/>
            <person name="Henrissat B."/>
            <person name="Grigoriev I.V."/>
            <person name="Hibbett D."/>
            <person name="Nagy L.G."/>
            <person name="Martin F.M."/>
        </authorList>
    </citation>
    <scope>NUCLEOTIDE SEQUENCE</scope>
    <source>
        <strain evidence="3">BED1</strain>
    </source>
</reference>
<dbReference type="EMBL" id="WHUW01000121">
    <property type="protein sequence ID" value="KAF8422785.1"/>
    <property type="molecule type" value="Genomic_DNA"/>
</dbReference>
<evidence type="ECO:0000256" key="2">
    <source>
        <dbReference type="SAM" id="SignalP"/>
    </source>
</evidence>
<sequence>MWSALSFSIFSLLPAFVVSDHQHSPLVRLSFPSTVNFIAFLLPAFISFDRQVLHFTDCF</sequence>
<reference evidence="3" key="2">
    <citation type="journal article" date="2020" name="Nat. Commun.">
        <title>Large-scale genome sequencing of mycorrhizal fungi provides insights into the early evolution of symbiotic traits.</title>
        <authorList>
            <person name="Miyauchi S."/>
            <person name="Kiss E."/>
            <person name="Kuo A."/>
            <person name="Drula E."/>
            <person name="Kohler A."/>
            <person name="Sanchez-Garcia M."/>
            <person name="Morin E."/>
            <person name="Andreopoulos B."/>
            <person name="Barry K.W."/>
            <person name="Bonito G."/>
            <person name="Buee M."/>
            <person name="Carver A."/>
            <person name="Chen C."/>
            <person name="Cichocki N."/>
            <person name="Clum A."/>
            <person name="Culley D."/>
            <person name="Crous P.W."/>
            <person name="Fauchery L."/>
            <person name="Girlanda M."/>
            <person name="Hayes R.D."/>
            <person name="Keri Z."/>
            <person name="LaButti K."/>
            <person name="Lipzen A."/>
            <person name="Lombard V."/>
            <person name="Magnuson J."/>
            <person name="Maillard F."/>
            <person name="Murat C."/>
            <person name="Nolan M."/>
            <person name="Ohm R.A."/>
            <person name="Pangilinan J."/>
            <person name="Pereira M.F."/>
            <person name="Perotto S."/>
            <person name="Peter M."/>
            <person name="Pfister S."/>
            <person name="Riley R."/>
            <person name="Sitrit Y."/>
            <person name="Stielow J.B."/>
            <person name="Szollosi G."/>
            <person name="Zifcakova L."/>
            <person name="Stursova M."/>
            <person name="Spatafora J.W."/>
            <person name="Tedersoo L."/>
            <person name="Vaario L.M."/>
            <person name="Yamada A."/>
            <person name="Yan M."/>
            <person name="Wang P."/>
            <person name="Xu J."/>
            <person name="Bruns T."/>
            <person name="Baldrian P."/>
            <person name="Vilgalys R."/>
            <person name="Dunand C."/>
            <person name="Henrissat B."/>
            <person name="Grigoriev I.V."/>
            <person name="Hibbett D."/>
            <person name="Nagy L.G."/>
            <person name="Martin F.M."/>
        </authorList>
    </citation>
    <scope>NUCLEOTIDE SEQUENCE</scope>
    <source>
        <strain evidence="3">BED1</strain>
    </source>
</reference>